<accession>A0AAQ3MA26</accession>
<dbReference type="Gene3D" id="3.10.20.90">
    <property type="entry name" value="Phosphatidylinositol 3-kinase Catalytic Subunit, Chain A, domain 1"/>
    <property type="match status" value="1"/>
</dbReference>
<dbReference type="PANTHER" id="PTHR12943">
    <property type="entry name" value="HOMOCYSTEINE-RESPONSIVE ENDOPLASMIC RETICULUM-RESIDENT UNIQUITIN-LIKE DOMAIN HERPUD PROTEIN FAMILY MEMBER"/>
    <property type="match status" value="1"/>
</dbReference>
<evidence type="ECO:0000256" key="1">
    <source>
        <dbReference type="SAM" id="Coils"/>
    </source>
</evidence>
<feature type="transmembrane region" description="Helical" evidence="3">
    <location>
        <begin position="495"/>
        <end position="513"/>
    </location>
</feature>
<dbReference type="Proteomes" id="UP001303373">
    <property type="component" value="Chromosome 10"/>
</dbReference>
<feature type="compositionally biased region" description="Polar residues" evidence="2">
    <location>
        <begin position="715"/>
        <end position="727"/>
    </location>
</feature>
<dbReference type="GO" id="GO:0030968">
    <property type="term" value="P:endoplasmic reticulum unfolded protein response"/>
    <property type="evidence" value="ECO:0007669"/>
    <property type="project" value="TreeGrafter"/>
</dbReference>
<dbReference type="SUPFAM" id="SSF54236">
    <property type="entry name" value="Ubiquitin-like"/>
    <property type="match status" value="1"/>
</dbReference>
<dbReference type="AlphaFoldDB" id="A0AAQ3MA26"/>
<dbReference type="PANTHER" id="PTHR12943:SF27">
    <property type="entry name" value="HOMOCYSTEINE-INDUCED ENDOPLASMIC RETICULUM PROTEIN, ISOFORM A"/>
    <property type="match status" value="1"/>
</dbReference>
<feature type="transmembrane region" description="Helical" evidence="3">
    <location>
        <begin position="519"/>
        <end position="536"/>
    </location>
</feature>
<feature type="compositionally biased region" description="Basic and acidic residues" evidence="2">
    <location>
        <begin position="653"/>
        <end position="668"/>
    </location>
</feature>
<reference evidence="4 5" key="1">
    <citation type="submission" date="2023-11" db="EMBL/GenBank/DDBJ databases">
        <title>An acidophilic fungus is an integral part of prey digestion in a carnivorous sundew plant.</title>
        <authorList>
            <person name="Tsai I.J."/>
        </authorList>
    </citation>
    <scope>NUCLEOTIDE SEQUENCE [LARGE SCALE GENOMIC DNA]</scope>
    <source>
        <strain evidence="4">169a</strain>
    </source>
</reference>
<keyword evidence="3" id="KW-0812">Transmembrane</keyword>
<evidence type="ECO:0000313" key="4">
    <source>
        <dbReference type="EMBL" id="WPH03558.1"/>
    </source>
</evidence>
<feature type="compositionally biased region" description="Low complexity" evidence="2">
    <location>
        <begin position="561"/>
        <end position="576"/>
    </location>
</feature>
<evidence type="ECO:0000256" key="2">
    <source>
        <dbReference type="SAM" id="MobiDB-lite"/>
    </source>
</evidence>
<gene>
    <name evidence="4" type="ORF">R9X50_00643900</name>
</gene>
<sequence length="733" mass="78516">MAPSEPPSTIFLRLKVPHGTLPGTDEFDIGDTPTSHTIATLHDTIQLKFPGNPAPARQRLLYGGRALADANQSLADALNTKRDPTQTNYVIHLLVRSEQPFHETVGMRQQERAAAGMQGVGGHVGPTAGRGTPLPTAATASQIPTGEAQATAVDGEGPRAGNHGIPQFHNQAPPRPSSSGYHVQGIGPSGQRFQIHHQQVNFPSGTRLGFPNQGFPAQTPLPPFAQMPTHQGPPSNAVPSALDRARENMTEMRRMLDEMRNTGTASEEQLRRITELEQRAQRLNEYIDPLGLGTTANPTSRAPAPLGLMGFPVGMPHPFAQPAPLGAAMRLPGMSLPGMNVPMPAPVTQPSARPAILRPTPTPDDVTCWLVSSPQGPQALIYSPRHGQYLTHTGPNDFFRMPATRYRAHISQAPTPTQIRTPAVGTPMPQNQQQNFAAGGVDGLPALAAGAAAAQPPALPGAAMEAQAGAPQAIPGGLQPVPNVEGAMQGLMNHFWLLLRVLIFAYFLMGANMGWRRPVALAMIGLGFWLVRLGLFGQGGVLRRWWDGIIDARRPEAVANAGPGALPAAANAGPDVAEQRQQPRPFPTPEELANRILAQQREAREANSAAHRFREMIRPAERAGALFIASLWPGVGEAHVQAREAEERRIAEEEAARRRAEDEERARIAAEAQAESEKEKLKGEEHGLVEGGDEKNGDEGASENIQPDGHIVAQQDDQSGSGEQVVNQGFEHP</sequence>
<feature type="coiled-coil region" evidence="1">
    <location>
        <begin position="242"/>
        <end position="286"/>
    </location>
</feature>
<keyword evidence="1" id="KW-0175">Coiled coil</keyword>
<keyword evidence="3" id="KW-1133">Transmembrane helix</keyword>
<name>A0AAQ3MA26_9PEZI</name>
<feature type="region of interest" description="Disordered" evidence="2">
    <location>
        <begin position="653"/>
        <end position="733"/>
    </location>
</feature>
<feature type="compositionally biased region" description="Basic and acidic residues" evidence="2">
    <location>
        <begin position="675"/>
        <end position="698"/>
    </location>
</feature>
<organism evidence="4 5">
    <name type="scientific">Acrodontium crateriforme</name>
    <dbReference type="NCBI Taxonomy" id="150365"/>
    <lineage>
        <taxon>Eukaryota</taxon>
        <taxon>Fungi</taxon>
        <taxon>Dikarya</taxon>
        <taxon>Ascomycota</taxon>
        <taxon>Pezizomycotina</taxon>
        <taxon>Dothideomycetes</taxon>
        <taxon>Dothideomycetidae</taxon>
        <taxon>Mycosphaerellales</taxon>
        <taxon>Teratosphaeriaceae</taxon>
        <taxon>Acrodontium</taxon>
    </lineage>
</organism>
<keyword evidence="5" id="KW-1185">Reference proteome</keyword>
<feature type="region of interest" description="Disordered" evidence="2">
    <location>
        <begin position="561"/>
        <end position="588"/>
    </location>
</feature>
<proteinExistence type="predicted"/>
<protein>
    <recommendedName>
        <fullName evidence="6">Ubiquitin-like domain-containing protein</fullName>
    </recommendedName>
</protein>
<keyword evidence="3" id="KW-0472">Membrane</keyword>
<dbReference type="InterPro" id="IPR039751">
    <property type="entry name" value="HERPUD1/2"/>
</dbReference>
<dbReference type="EMBL" id="CP138589">
    <property type="protein sequence ID" value="WPH03558.1"/>
    <property type="molecule type" value="Genomic_DNA"/>
</dbReference>
<feature type="region of interest" description="Disordered" evidence="2">
    <location>
        <begin position="152"/>
        <end position="184"/>
    </location>
</feature>
<evidence type="ECO:0000256" key="3">
    <source>
        <dbReference type="SAM" id="Phobius"/>
    </source>
</evidence>
<dbReference type="InterPro" id="IPR029071">
    <property type="entry name" value="Ubiquitin-like_domsf"/>
</dbReference>
<evidence type="ECO:0000313" key="5">
    <source>
        <dbReference type="Proteomes" id="UP001303373"/>
    </source>
</evidence>
<evidence type="ECO:0008006" key="6">
    <source>
        <dbReference type="Google" id="ProtNLM"/>
    </source>
</evidence>